<reference evidence="1" key="1">
    <citation type="journal article" date="2020" name="Stud. Mycol.">
        <title>101 Dothideomycetes genomes: a test case for predicting lifestyles and emergence of pathogens.</title>
        <authorList>
            <person name="Haridas S."/>
            <person name="Albert R."/>
            <person name="Binder M."/>
            <person name="Bloem J."/>
            <person name="Labutti K."/>
            <person name="Salamov A."/>
            <person name="Andreopoulos B."/>
            <person name="Baker S."/>
            <person name="Barry K."/>
            <person name="Bills G."/>
            <person name="Bluhm B."/>
            <person name="Cannon C."/>
            <person name="Castanera R."/>
            <person name="Culley D."/>
            <person name="Daum C."/>
            <person name="Ezra D."/>
            <person name="Gonzalez J."/>
            <person name="Henrissat B."/>
            <person name="Kuo A."/>
            <person name="Liang C."/>
            <person name="Lipzen A."/>
            <person name="Lutzoni F."/>
            <person name="Magnuson J."/>
            <person name="Mondo S."/>
            <person name="Nolan M."/>
            <person name="Ohm R."/>
            <person name="Pangilinan J."/>
            <person name="Park H.-J."/>
            <person name="Ramirez L."/>
            <person name="Alfaro M."/>
            <person name="Sun H."/>
            <person name="Tritt A."/>
            <person name="Yoshinaga Y."/>
            <person name="Zwiers L.-H."/>
            <person name="Turgeon B."/>
            <person name="Goodwin S."/>
            <person name="Spatafora J."/>
            <person name="Crous P."/>
            <person name="Grigoriev I."/>
        </authorList>
    </citation>
    <scope>NUCLEOTIDE SEQUENCE</scope>
    <source>
        <strain evidence="1">ATCC 200398</strain>
    </source>
</reference>
<dbReference type="EMBL" id="MU003509">
    <property type="protein sequence ID" value="KAF2470197.1"/>
    <property type="molecule type" value="Genomic_DNA"/>
</dbReference>
<sequence length="319" mass="36213">MSSGSRKNTHYENTKFYPQWAPRRPQQPAPIHQPHSDVSPPYPLPKTICSLPSPVVYLYARSQTSMDSCESSRSSLPSSKTTSLLFQHDPRPTIKNTSKYLAILRTYTSHKIQAIKACLADARLRHSMITHTSQQQSVPTTPPMPNIDKDLQRDNRKQRVGEPWVLEPLFWESGTSAPQAQESCEGSWILSVLPEGRNCGIFRNLGRDTGYSLEPGVQYLHDAKLTARLPPHHYFLRERFWDAVPLEPSPNPKREIPEIQTLYPSPRSDNQARHEISLRSFKLGPVICGDEGRRSMAEGGWRRCDLVGVILGQKGPWRD</sequence>
<organism evidence="1 2">
    <name type="scientific">Lindgomyces ingoldianus</name>
    <dbReference type="NCBI Taxonomy" id="673940"/>
    <lineage>
        <taxon>Eukaryota</taxon>
        <taxon>Fungi</taxon>
        <taxon>Dikarya</taxon>
        <taxon>Ascomycota</taxon>
        <taxon>Pezizomycotina</taxon>
        <taxon>Dothideomycetes</taxon>
        <taxon>Pleosporomycetidae</taxon>
        <taxon>Pleosporales</taxon>
        <taxon>Lindgomycetaceae</taxon>
        <taxon>Lindgomyces</taxon>
    </lineage>
</organism>
<gene>
    <name evidence="1" type="ORF">BDR25DRAFT_394101</name>
</gene>
<protein>
    <submittedName>
        <fullName evidence="1">Uncharacterized protein</fullName>
    </submittedName>
</protein>
<keyword evidence="2" id="KW-1185">Reference proteome</keyword>
<name>A0ACB6QVU9_9PLEO</name>
<evidence type="ECO:0000313" key="1">
    <source>
        <dbReference type="EMBL" id="KAF2470197.1"/>
    </source>
</evidence>
<proteinExistence type="predicted"/>
<comment type="caution">
    <text evidence="1">The sequence shown here is derived from an EMBL/GenBank/DDBJ whole genome shotgun (WGS) entry which is preliminary data.</text>
</comment>
<accession>A0ACB6QVU9</accession>
<dbReference type="Proteomes" id="UP000799755">
    <property type="component" value="Unassembled WGS sequence"/>
</dbReference>
<evidence type="ECO:0000313" key="2">
    <source>
        <dbReference type="Proteomes" id="UP000799755"/>
    </source>
</evidence>